<feature type="transmembrane region" description="Helical" evidence="1">
    <location>
        <begin position="152"/>
        <end position="175"/>
    </location>
</feature>
<keyword evidence="1" id="KW-0472">Membrane</keyword>
<proteinExistence type="predicted"/>
<dbReference type="EMBL" id="WHNZ01000042">
    <property type="protein sequence ID" value="NOV02183.1"/>
    <property type="molecule type" value="Genomic_DNA"/>
</dbReference>
<dbReference type="InterPro" id="IPR021359">
    <property type="entry name" value="DUF2812"/>
</dbReference>
<reference evidence="2 3" key="1">
    <citation type="submission" date="2019-10" db="EMBL/GenBank/DDBJ databases">
        <title>Description of Paenibacillus pedi sp. nov.</title>
        <authorList>
            <person name="Carlier A."/>
            <person name="Qi S."/>
        </authorList>
    </citation>
    <scope>NUCLEOTIDE SEQUENCE [LARGE SCALE GENOMIC DNA]</scope>
    <source>
        <strain evidence="2 3">LMG 31457</strain>
    </source>
</reference>
<evidence type="ECO:0000256" key="1">
    <source>
        <dbReference type="SAM" id="Phobius"/>
    </source>
</evidence>
<comment type="caution">
    <text evidence="2">The sequence shown here is derived from an EMBL/GenBank/DDBJ whole genome shotgun (WGS) entry which is preliminary data.</text>
</comment>
<sequence length="188" mass="21962">MTRSSNNGFEYRTRFSFVWNYERDESWLTGLSAQGLHLNKPGIFRNRFEKDPSVRFVYRMDYQKITGEKNLNDYLAIFEDSGWEHAGSLVGWHYFRKPYHEDASYDIYTDRVSVKQLFRRIQLTLGIVAIANIPTLILNINNLLSESRSVAIGSAISFVVLLEFLCVLLLSYGCLRFEKKIKKLEVLE</sequence>
<keyword evidence="1" id="KW-1133">Transmembrane helix</keyword>
<dbReference type="Pfam" id="PF11193">
    <property type="entry name" value="DUF2812"/>
    <property type="match status" value="1"/>
</dbReference>
<organism evidence="2 3">
    <name type="scientific">Paenibacillus planticolens</name>
    <dbReference type="NCBI Taxonomy" id="2654976"/>
    <lineage>
        <taxon>Bacteria</taxon>
        <taxon>Bacillati</taxon>
        <taxon>Bacillota</taxon>
        <taxon>Bacilli</taxon>
        <taxon>Bacillales</taxon>
        <taxon>Paenibacillaceae</taxon>
        <taxon>Paenibacillus</taxon>
    </lineage>
</organism>
<dbReference type="RefSeq" id="WP_171685014.1">
    <property type="nucleotide sequence ID" value="NZ_WHNZ01000042.1"/>
</dbReference>
<evidence type="ECO:0000313" key="3">
    <source>
        <dbReference type="Proteomes" id="UP000618579"/>
    </source>
</evidence>
<keyword evidence="1" id="KW-0812">Transmembrane</keyword>
<accession>A0ABX1ZR45</accession>
<gene>
    <name evidence="2" type="ORF">GC097_19425</name>
</gene>
<dbReference type="Proteomes" id="UP000618579">
    <property type="component" value="Unassembled WGS sequence"/>
</dbReference>
<evidence type="ECO:0000313" key="2">
    <source>
        <dbReference type="EMBL" id="NOV02183.1"/>
    </source>
</evidence>
<keyword evidence="3" id="KW-1185">Reference proteome</keyword>
<name>A0ABX1ZR45_9BACL</name>
<protein>
    <submittedName>
        <fullName evidence="2">DUF2812 domain-containing protein</fullName>
    </submittedName>
</protein>
<feature type="transmembrane region" description="Helical" evidence="1">
    <location>
        <begin position="121"/>
        <end position="140"/>
    </location>
</feature>